<feature type="transmembrane region" description="Helical" evidence="1">
    <location>
        <begin position="25"/>
        <end position="42"/>
    </location>
</feature>
<keyword evidence="1" id="KW-0812">Transmembrane</keyword>
<dbReference type="Pfam" id="PF09997">
    <property type="entry name" value="DUF2238"/>
    <property type="match status" value="1"/>
</dbReference>
<evidence type="ECO:0000313" key="2">
    <source>
        <dbReference type="EMBL" id="MBB3869895.1"/>
    </source>
</evidence>
<sequence length="58" mass="6456">MVRSKGGEASKDFLGIQGDIWDTKWDMLCCLIGSIVALLIFSKLHNRLLKNNGASSRF</sequence>
<gene>
    <name evidence="2" type="ORF">HNR78_002793</name>
</gene>
<keyword evidence="3" id="KW-1185">Reference proteome</keyword>
<dbReference type="AlphaFoldDB" id="A0AA89STY3"/>
<proteinExistence type="predicted"/>
<organism evidence="2 3">
    <name type="scientific">Parageobacillus toebii NBRC 107807</name>
    <dbReference type="NCBI Taxonomy" id="1223503"/>
    <lineage>
        <taxon>Bacteria</taxon>
        <taxon>Bacillati</taxon>
        <taxon>Bacillota</taxon>
        <taxon>Bacilli</taxon>
        <taxon>Bacillales</taxon>
        <taxon>Anoxybacillaceae</taxon>
        <taxon>Parageobacillus</taxon>
    </lineage>
</organism>
<evidence type="ECO:0000256" key="1">
    <source>
        <dbReference type="SAM" id="Phobius"/>
    </source>
</evidence>
<comment type="caution">
    <text evidence="2">The sequence shown here is derived from an EMBL/GenBank/DDBJ whole genome shotgun (WGS) entry which is preliminary data.</text>
</comment>
<dbReference type="InterPro" id="IPR014509">
    <property type="entry name" value="YjdF-like"/>
</dbReference>
<protein>
    <submittedName>
        <fullName evidence="2">Membrane protein YjdF</fullName>
    </submittedName>
</protein>
<evidence type="ECO:0000313" key="3">
    <source>
        <dbReference type="Proteomes" id="UP000613002"/>
    </source>
</evidence>
<dbReference type="RefSeq" id="WP_425281326.1">
    <property type="nucleotide sequence ID" value="NZ_BDAQ01000004.1"/>
</dbReference>
<accession>A0AA89STY3</accession>
<keyword evidence="1" id="KW-1133">Transmembrane helix</keyword>
<reference evidence="2 3" key="1">
    <citation type="submission" date="2020-08" db="EMBL/GenBank/DDBJ databases">
        <title>Genomic Encyclopedia of Type Strains, Phase IV (KMG-IV): sequencing the most valuable type-strain genomes for metagenomic binning, comparative biology and taxonomic classification.</title>
        <authorList>
            <person name="Goeker M."/>
        </authorList>
    </citation>
    <scope>NUCLEOTIDE SEQUENCE [LARGE SCALE GENOMIC DNA]</scope>
    <source>
        <strain evidence="2 3">DSM 14590</strain>
    </source>
</reference>
<dbReference type="EMBL" id="JACICZ010000012">
    <property type="protein sequence ID" value="MBB3869895.1"/>
    <property type="molecule type" value="Genomic_DNA"/>
</dbReference>
<name>A0AA89STY3_9BACL</name>
<keyword evidence="1" id="KW-0472">Membrane</keyword>
<dbReference type="Proteomes" id="UP000613002">
    <property type="component" value="Unassembled WGS sequence"/>
</dbReference>